<proteinExistence type="predicted"/>
<evidence type="ECO:0000256" key="1">
    <source>
        <dbReference type="SAM" id="Phobius"/>
    </source>
</evidence>
<organism evidence="2 3">
    <name type="scientific">Listeria weihenstephanensis</name>
    <dbReference type="NCBI Taxonomy" id="1006155"/>
    <lineage>
        <taxon>Bacteria</taxon>
        <taxon>Bacillati</taxon>
        <taxon>Bacillota</taxon>
        <taxon>Bacilli</taxon>
        <taxon>Bacillales</taxon>
        <taxon>Listeriaceae</taxon>
        <taxon>Listeria</taxon>
    </lineage>
</organism>
<feature type="transmembrane region" description="Helical" evidence="1">
    <location>
        <begin position="93"/>
        <end position="115"/>
    </location>
</feature>
<dbReference type="KEGG" id="lwi:UE46_13475"/>
<name>A0A1S7FX72_9LIST</name>
<feature type="transmembrane region" description="Helical" evidence="1">
    <location>
        <begin position="43"/>
        <end position="64"/>
    </location>
</feature>
<dbReference type="Proteomes" id="UP000223060">
    <property type="component" value="Chromosome"/>
</dbReference>
<keyword evidence="1" id="KW-0812">Transmembrane</keyword>
<evidence type="ECO:0000313" key="2">
    <source>
        <dbReference type="EMBL" id="AQY51937.1"/>
    </source>
</evidence>
<keyword evidence="1" id="KW-0472">Membrane</keyword>
<keyword evidence="1" id="KW-1133">Transmembrane helix</keyword>
<feature type="transmembrane region" description="Helical" evidence="1">
    <location>
        <begin position="127"/>
        <end position="149"/>
    </location>
</feature>
<feature type="transmembrane region" description="Helical" evidence="1">
    <location>
        <begin position="12"/>
        <end position="31"/>
    </location>
</feature>
<sequence>MSPKKYMRKKILIDFIIINLVINAAFYIINFRNFKGQLTMQEISFDLIMGLALLGVFCSLIGFINIRKDLNKGNVAVEDYHPSRISSFFPQRILWRVLILAVLTISLMFTVFAVLPLLLGVSNINHYIGFGIKTISAGIGALGIGYIVLDLSFTDYQKKALR</sequence>
<dbReference type="AlphaFoldDB" id="A0A1S7FX72"/>
<dbReference type="RefSeq" id="WP_036062676.1">
    <property type="nucleotide sequence ID" value="NZ_CP011102.1"/>
</dbReference>
<accession>A0A1S7FX72</accession>
<evidence type="ECO:0000313" key="3">
    <source>
        <dbReference type="Proteomes" id="UP000223060"/>
    </source>
</evidence>
<keyword evidence="3" id="KW-1185">Reference proteome</keyword>
<dbReference type="EMBL" id="CP011102">
    <property type="protein sequence ID" value="AQY51937.1"/>
    <property type="molecule type" value="Genomic_DNA"/>
</dbReference>
<protein>
    <submittedName>
        <fullName evidence="2">Uncharacterized protein</fullName>
    </submittedName>
</protein>
<gene>
    <name evidence="2" type="ORF">UE46_13475</name>
</gene>
<reference evidence="3" key="1">
    <citation type="submission" date="2015-03" db="EMBL/GenBank/DDBJ databases">
        <authorList>
            <person name="Ferrari E."/>
            <person name="Walter M.C."/>
            <person name="Huptas C."/>
            <person name="Scherer S."/>
            <person name="Mueller-Herbst S."/>
        </authorList>
    </citation>
    <scope>NUCLEOTIDE SEQUENCE [LARGE SCALE GENOMIC DNA]</scope>
    <source>
        <strain evidence="3">LWP01</strain>
    </source>
</reference>